<reference evidence="9 10" key="1">
    <citation type="submission" date="2020-08" db="EMBL/GenBank/DDBJ databases">
        <title>Genomic Encyclopedia of Type Strains, Phase III (KMG-III): the genomes of soil and plant-associated and newly described type strains.</title>
        <authorList>
            <person name="Whitman W."/>
        </authorList>
    </citation>
    <scope>NUCLEOTIDE SEQUENCE [LARGE SCALE GENOMIC DNA]</scope>
    <source>
        <strain evidence="9 10">CECT 8897</strain>
    </source>
</reference>
<evidence type="ECO:0000313" key="10">
    <source>
        <dbReference type="Proteomes" id="UP000541535"/>
    </source>
</evidence>
<sequence>MMIARTFQVLFALLIFIFAGPVQAVSQTCLSQTPASGTYTATRSGGSLWGTQQFGYTTDSNVGMALLHAGLVAEGASANVTITPLDTKSNFPGSTANGVTSASYAPSWCAMKLAVSSSNATPPVRTGTNGAEFVSQSVPSTMVAGQRYSITVAMRNSGTSTWTAERKHLLGSQNPQDNKNWGNGRVDLPGAVAPGQTASFTFDVTAPTTPGSYNMQWRMLEEYWEWFGASTPNVAVTVTPRSDECTAKLPANGTYTGSRSGGTVWGTKEFGYTTDSNIPALLVHSGLLADGESGVVTFSSQGTKSNFPGTTANGVTSSSYASSWCAMGVSVAPVPRGVNQAEFVSQSVPASMLIGQTYTVSVTMKNTGTSTWTAARKHLLGSQNPQDNQTWRSPDRVALPSSVAPGQTATFSFEVKAPKTPGAYNFQWRMLEEFVEWFGAVTPNVSVNVAASSTGNGATFVSQSVPLAMRAGQPYNVTVTMLNTGTSTWSEGQAYRLGGQNPQDARTWQVVSRAYLSGSVAPGERGTFTIPITAPQKPGTYNFQWRMLRESYEWFGDTTPNLSIAVANGAGPTATLKATPTNVRVSGAASATITVEGNGSGSSVTLLELFVDSGKGYGAAVRSAAGSSSSLNLNATVSLPAGVHHLKLRSTDSSGVQTDSLPVTVNVTNSALLGAISGIRINAANRPELFGWTCQAGVAAGLNYQVLLDDPTPQAGGQLLTSGVANVSSEADNAAVQAQCGTPGAAHHFVVDLSSYVSQYAGRPLYVYALNAGGDVSASLPCPDNSCTMPGSMRIGISTPNEGDRYPAPATVFMRAVISAGDGSYDEVAFNFNGEWIAAAPDSAAGAYYVNKTNVPAGTYTIYAKVRDGNTTLYTAKRQIAVGSSGVALALNSPSNGGSGSTNSAVSLRATASGATASVKSVKFYANGAQVATGTASGDIWSASWTPLQANSYQVVAQAFDGSGIKLAESAAATVTISSGGSSSSQPLPVSVDVPHLGNPDAGSLPGSLHVGNDGSAQYTMALPVPPGTAGMAPALSLTYSSTAGNGLVGLGWSLQGLSQIHRCAKFIARDGVAGRVNFSLSDRLCLDGQRLLRADGGNPGGGLDAQDGAYWAAGAVYRTEQESFVRVTRLGNGGFKAEHKDGRISYYGIDAGSAIAAQGRSDGQPLLWALARTEDRLGNYISMDYNQDAGSGEFTPRQIRYGGNSAAGLAPDLAVRFSYEGRGDVQLLYTGGSRADLRSRLSHVQTYIGTAADGSGGTLVRDHQIHYVESSGSGRSLVDWMQASATNPVTGVLEYLPKTVFESGAAAVPAFAPVPGIAPFALPAIGRVDADQLQGDFDGSGRTSFIAVKGQGCGQPGEPNCVAFPNQVDGRLTGELRIRQSDGRIYDRKLNIAAMNITTNLVNGISGMMVADLNGDGREDLVVQNAARSQWGVCLSQPMGDGSIDFNCMPGGSDVPSLVDLRNDRRTHLITKFDASGRANDCFHEGSGIRCQPLVLKELPPLPDGNGRLLTLDFFKPKGINLSREGVSDLYSTWETMVPAANPSNPYTQQCDGGRCWPVDQITGATVCFNGQSEFACQSLFQSRSVGHDNSWIDSGIGIGDVNGDGLTDFIYGRGGAASGTYLCLSKETGADCRLDGSLNAYLDPAWPDVTNLVHAKIGDFLGDGTSRLLVSLYPSYRWPNDPAVKDPKAMLCRYTGSGFTCQRFAYSEAADRKSQAVFLNNSGVPMFLVKTGTKVDGKDVLSAVTLAVAPSQDRLVRVTNGLGQVEEVDYARGDDAAVYARTAQVDGRAIVPVYPQVGAVTGAMVKQLRSANGQGGWLRNNYRYEGGMADAWGRGALGFTKVQDIDGQSQMSTTSVMLQTFPFIGRVDRTQVVSSAGVMVSDIRNSYAQTPMSFTSGSNGVFVYPDASTVIRKDLDGSEISTVGTNSYYTDGWGNLTRQTVLSSAGGRSYGTTTVNTYKNDSNAWLLGLLETSNVTKSNPAGANVTHALLLEYDGNGLLKKETIEPNTPLQVVITLDRSGNAFGLVNKRLQSWQDPQAGAATRTLLNVGYDPRGRFALSTSNALGHSETRSFFPGTGVQSSLKDANQLQTRWTADGFGRVTSEVRPDGNESRYYYKACQGGCPRGAATASIVESYHGADRISTPVVSYADSAGREVRKLNWGFDGRQIILERRFDERGRLYESDQPRYGNDPAYLDSRWLYDDLDRTKEQTTLDESGRELKSSAQYQGRVRTFVNAKNQRRVETRDALGLLEKVEDAGRGVTSYTYDGFGNLLTTTDPNQNVITVEYDRLGRKTDLRDPDLGWIHYDVDPVGRVWKQTSPVQRAKGQTTRFEFDAIDRTTGRYEPDLESHWTYDSGNKAIGRLSEAYTLRAGNKDYRRLHSYDSLGRSAGVTTVLGDANYVANVEYDAWSRAIRHSYQRGSGPLKSYDLRYNNKDYLARVERSGLVLWQVEEQDAAQRLLSERLGNGLVQSHGYDPRTARLRDGVLKTAAQQVRVQDSYQYDALGNVKQRTQYWDTDGFIEDFDYDDLNRLKSSQVAGRAQQVFGYDNAGGNLSSKTGLGNYQYPPQGSGSTRPHAVQSISGVPGTFSYDINGNLLSGAGKQYTWSSFDKPNTISKGGITSTFAYGAEQQRTRQDRSDGLVITYGGAQESENRNGSVTVKTYWPHGLGLELDRPDGSTELLWTHEDRLGSIVALSNVDGVLKEKLAYDAWGKRRQLDGSATPDNLDGQLDERGFTGHEMLDQQDLVHMNGRVYDPFTARFASADPHLQDPQDGQNYNRYSYVLNNPTNLVDPSGYDAIVFVYGMRMPSNLSVIGAMQQGMQQSIGMMMDTVRMAPQTMQTVYVTTKRVVKTYGPVVARHVGKHALRGAAASWVPVVGEVVVIGLGVYGVYDAYGEIRAIHAANKKNPLASDGSTTDQATADAPKPGSKESDKGCIYCVPGDKTSSGDDYIGTTDNMDQRKRDKSDGRDREGAQIIGEYNKGNREERRNKEQQAINDHGGVGNLDNRRNEVRETKWPANGIQPPPKP</sequence>
<dbReference type="Pfam" id="PF12256">
    <property type="entry name" value="TcdB_toxin_midN"/>
    <property type="match status" value="1"/>
</dbReference>
<dbReference type="NCBIfam" id="TIGR01643">
    <property type="entry name" value="YD_repeat_2x"/>
    <property type="match status" value="1"/>
</dbReference>
<keyword evidence="5" id="KW-0732">Signal</keyword>
<dbReference type="PANTHER" id="PTHR32305:SF15">
    <property type="entry name" value="PROTEIN RHSA-RELATED"/>
    <property type="match status" value="1"/>
</dbReference>
<feature type="domain" description="LCCL" evidence="6">
    <location>
        <begin position="258"/>
        <end position="322"/>
    </location>
</feature>
<proteinExistence type="predicted"/>
<evidence type="ECO:0000256" key="2">
    <source>
        <dbReference type="ARBA" id="ARBA00022525"/>
    </source>
</evidence>
<dbReference type="InterPro" id="IPR036609">
    <property type="entry name" value="LCCL_sf"/>
</dbReference>
<comment type="caution">
    <text evidence="9">The sequence shown here is derived from an EMBL/GenBank/DDBJ whole genome shotgun (WGS) entry which is preliminary data.</text>
</comment>
<evidence type="ECO:0000256" key="4">
    <source>
        <dbReference type="SAM" id="MobiDB-lite"/>
    </source>
</evidence>
<evidence type="ECO:0000259" key="6">
    <source>
        <dbReference type="Pfam" id="PF03815"/>
    </source>
</evidence>
<dbReference type="EMBL" id="JACHXD010000017">
    <property type="protein sequence ID" value="MBB3121514.1"/>
    <property type="molecule type" value="Genomic_DNA"/>
</dbReference>
<feature type="chain" id="PRO_5030902315" evidence="5">
    <location>
        <begin position="25"/>
        <end position="3028"/>
    </location>
</feature>
<gene>
    <name evidence="9" type="ORF">FHS03_004592</name>
</gene>
<dbReference type="InterPro" id="IPR028994">
    <property type="entry name" value="Integrin_alpha_N"/>
</dbReference>
<feature type="domain" description="Nbr1 FW" evidence="8">
    <location>
        <begin position="469"/>
        <end position="558"/>
    </location>
</feature>
<feature type="region of interest" description="Disordered" evidence="4">
    <location>
        <begin position="2908"/>
        <end position="3028"/>
    </location>
</feature>
<evidence type="ECO:0000256" key="3">
    <source>
        <dbReference type="ARBA" id="ARBA00023026"/>
    </source>
</evidence>
<feature type="signal peptide" evidence="5">
    <location>
        <begin position="1"/>
        <end position="24"/>
    </location>
</feature>
<dbReference type="InterPro" id="IPR032350">
    <property type="entry name" value="Nbr1_FW"/>
</dbReference>
<dbReference type="Pfam" id="PF05593">
    <property type="entry name" value="RHS_repeat"/>
    <property type="match status" value="1"/>
</dbReference>
<dbReference type="Gene3D" id="2.180.10.10">
    <property type="entry name" value="RHS repeat-associated core"/>
    <property type="match status" value="2"/>
</dbReference>
<dbReference type="PANTHER" id="PTHR32305">
    <property type="match status" value="1"/>
</dbReference>
<dbReference type="InterPro" id="IPR004043">
    <property type="entry name" value="LCCL"/>
</dbReference>
<feature type="domain" description="Insecticide toxin TcdB middle/N-terminal" evidence="7">
    <location>
        <begin position="1757"/>
        <end position="1862"/>
    </location>
</feature>
<feature type="compositionally biased region" description="Basic and acidic residues" evidence="4">
    <location>
        <begin position="2982"/>
        <end position="2992"/>
    </location>
</feature>
<dbReference type="InterPro" id="IPR050708">
    <property type="entry name" value="T6SS_VgrG/RHS"/>
</dbReference>
<dbReference type="Pfam" id="PF16158">
    <property type="entry name" value="N_BRCA1_IG"/>
    <property type="match status" value="3"/>
</dbReference>
<feature type="domain" description="LCCL" evidence="6">
    <location>
        <begin position="42"/>
        <end position="106"/>
    </location>
</feature>
<dbReference type="SUPFAM" id="SSF69318">
    <property type="entry name" value="Integrin alpha N-terminal domain"/>
    <property type="match status" value="1"/>
</dbReference>
<evidence type="ECO:0000259" key="8">
    <source>
        <dbReference type="Pfam" id="PF16158"/>
    </source>
</evidence>
<dbReference type="Gene3D" id="2.60.40.10">
    <property type="entry name" value="Immunoglobulins"/>
    <property type="match status" value="6"/>
</dbReference>
<dbReference type="Pfam" id="PF17957">
    <property type="entry name" value="Big_7"/>
    <property type="match status" value="1"/>
</dbReference>
<dbReference type="InterPro" id="IPR022045">
    <property type="entry name" value="TcdB_toxin_mid/N"/>
</dbReference>
<dbReference type="Pfam" id="PF03534">
    <property type="entry name" value="SpvB"/>
    <property type="match status" value="1"/>
</dbReference>
<keyword evidence="2" id="KW-0964">Secreted</keyword>
<evidence type="ECO:0000256" key="5">
    <source>
        <dbReference type="SAM" id="SignalP"/>
    </source>
</evidence>
<dbReference type="InterPro" id="IPR006530">
    <property type="entry name" value="YD"/>
</dbReference>
<feature type="compositionally biased region" description="Basic and acidic residues" evidence="4">
    <location>
        <begin position="2958"/>
        <end position="2973"/>
    </location>
</feature>
<dbReference type="InterPro" id="IPR003284">
    <property type="entry name" value="Sal_SpvB"/>
</dbReference>
<evidence type="ECO:0000313" key="9">
    <source>
        <dbReference type="EMBL" id="MBB3121514.1"/>
    </source>
</evidence>
<keyword evidence="3" id="KW-0843">Virulence</keyword>
<dbReference type="Proteomes" id="UP000541535">
    <property type="component" value="Unassembled WGS sequence"/>
</dbReference>
<dbReference type="GO" id="GO:0005737">
    <property type="term" value="C:cytoplasm"/>
    <property type="evidence" value="ECO:0007669"/>
    <property type="project" value="InterPro"/>
</dbReference>
<feature type="compositionally biased region" description="Basic and acidic residues" evidence="4">
    <location>
        <begin position="3006"/>
        <end position="3016"/>
    </location>
</feature>
<comment type="subcellular location">
    <subcellularLocation>
        <location evidence="1">Secreted</location>
    </subcellularLocation>
</comment>
<dbReference type="RefSeq" id="WP_183443221.1">
    <property type="nucleotide sequence ID" value="NZ_JACHXD010000017.1"/>
</dbReference>
<dbReference type="Gene3D" id="2.170.130.20">
    <property type="entry name" value="LCCL-like domain"/>
    <property type="match status" value="1"/>
</dbReference>
<dbReference type="InterPro" id="IPR013783">
    <property type="entry name" value="Ig-like_fold"/>
</dbReference>
<evidence type="ECO:0000259" key="7">
    <source>
        <dbReference type="Pfam" id="PF12256"/>
    </source>
</evidence>
<dbReference type="InterPro" id="IPR022385">
    <property type="entry name" value="Rhs_assc_core"/>
</dbReference>
<dbReference type="NCBIfam" id="TIGR03696">
    <property type="entry name" value="Rhs_assc_core"/>
    <property type="match status" value="1"/>
</dbReference>
<evidence type="ECO:0000256" key="1">
    <source>
        <dbReference type="ARBA" id="ARBA00004613"/>
    </source>
</evidence>
<name>A0A7W5BE54_9BURK</name>
<dbReference type="SUPFAM" id="SSF69848">
    <property type="entry name" value="LCCL domain"/>
    <property type="match status" value="2"/>
</dbReference>
<keyword evidence="10" id="KW-1185">Reference proteome</keyword>
<dbReference type="GO" id="GO:0005576">
    <property type="term" value="C:extracellular region"/>
    <property type="evidence" value="ECO:0007669"/>
    <property type="project" value="UniProtKB-SubCell"/>
</dbReference>
<dbReference type="Pfam" id="PF03815">
    <property type="entry name" value="LCCL"/>
    <property type="match status" value="2"/>
</dbReference>
<feature type="domain" description="Nbr1 FW" evidence="8">
    <location>
        <begin position="352"/>
        <end position="439"/>
    </location>
</feature>
<organism evidence="9 10">
    <name type="scientific">Pseudoduganella violacea</name>
    <dbReference type="NCBI Taxonomy" id="1715466"/>
    <lineage>
        <taxon>Bacteria</taxon>
        <taxon>Pseudomonadati</taxon>
        <taxon>Pseudomonadota</taxon>
        <taxon>Betaproteobacteria</taxon>
        <taxon>Burkholderiales</taxon>
        <taxon>Oxalobacteraceae</taxon>
        <taxon>Telluria group</taxon>
        <taxon>Pseudoduganella</taxon>
    </lineage>
</organism>
<dbReference type="InterPro" id="IPR031325">
    <property type="entry name" value="RHS_repeat"/>
</dbReference>
<accession>A0A7W5BE54</accession>
<feature type="domain" description="Nbr1 FW" evidence="8">
    <location>
        <begin position="141"/>
        <end position="229"/>
    </location>
</feature>
<protein>
    <submittedName>
        <fullName evidence="9">RHS repeat-associated protein</fullName>
    </submittedName>
</protein>